<dbReference type="SUPFAM" id="SSF50630">
    <property type="entry name" value="Acid proteases"/>
    <property type="match status" value="1"/>
</dbReference>
<dbReference type="InterPro" id="IPR001969">
    <property type="entry name" value="Aspartic_peptidase_AS"/>
</dbReference>
<dbReference type="AlphaFoldDB" id="A0A1I7CPW2"/>
<dbReference type="CDD" id="cd05483">
    <property type="entry name" value="retropepsin_like_bacteria"/>
    <property type="match status" value="1"/>
</dbReference>
<dbReference type="EMBL" id="FPBD01000006">
    <property type="protein sequence ID" value="SFU01444.1"/>
    <property type="molecule type" value="Genomic_DNA"/>
</dbReference>
<dbReference type="Pfam" id="PF13975">
    <property type="entry name" value="gag-asp_proteas"/>
    <property type="match status" value="1"/>
</dbReference>
<sequence length="169" mass="18463">MQRYIWVMVVVVCAALIVPKVLEERLLGVVEVHEPKPDAQPTKTTKRTTRIRKAANGHFMASIKINGHKTEALIDTGASLLAIPYSIARKAGIRVRNEDFTVEVRTANGITSGATASISNLYLGSIHIRNVKSLILKDEALSQVLLGMSALNRLGKITLGNKELVITPR</sequence>
<proteinExistence type="predicted"/>
<dbReference type="InterPro" id="IPR011969">
    <property type="entry name" value="Clan_AA_Asp_peptidase_C"/>
</dbReference>
<evidence type="ECO:0000313" key="2">
    <source>
        <dbReference type="Proteomes" id="UP000183371"/>
    </source>
</evidence>
<keyword evidence="1" id="KW-0645">Protease</keyword>
<protein>
    <submittedName>
        <fullName evidence="1">Aspartyl protease family protein</fullName>
    </submittedName>
</protein>
<gene>
    <name evidence="1" type="ORF">SAMN05444141_106254</name>
</gene>
<dbReference type="NCBIfam" id="TIGR02281">
    <property type="entry name" value="clan_AA_DTGA"/>
    <property type="match status" value="1"/>
</dbReference>
<dbReference type="RefSeq" id="WP_208609125.1">
    <property type="nucleotide sequence ID" value="NZ_FPBD01000006.1"/>
</dbReference>
<reference evidence="2" key="1">
    <citation type="submission" date="2016-10" db="EMBL/GenBank/DDBJ databases">
        <authorList>
            <person name="Varghese N."/>
            <person name="Submissions S."/>
        </authorList>
    </citation>
    <scope>NUCLEOTIDE SEQUENCE [LARGE SCALE GENOMIC DNA]</scope>
    <source>
        <strain evidence="2">DSM 17465</strain>
    </source>
</reference>
<organism evidence="1 2">
    <name type="scientific">Pseudovibrio denitrificans</name>
    <dbReference type="NCBI Taxonomy" id="258256"/>
    <lineage>
        <taxon>Bacteria</taxon>
        <taxon>Pseudomonadati</taxon>
        <taxon>Pseudomonadota</taxon>
        <taxon>Alphaproteobacteria</taxon>
        <taxon>Hyphomicrobiales</taxon>
        <taxon>Stappiaceae</taxon>
        <taxon>Pseudovibrio</taxon>
    </lineage>
</organism>
<keyword evidence="2" id="KW-1185">Reference proteome</keyword>
<dbReference type="GO" id="GO:0004190">
    <property type="term" value="F:aspartic-type endopeptidase activity"/>
    <property type="evidence" value="ECO:0007669"/>
    <property type="project" value="InterPro"/>
</dbReference>
<dbReference type="InterPro" id="IPR021109">
    <property type="entry name" value="Peptidase_aspartic_dom_sf"/>
</dbReference>
<dbReference type="GO" id="GO:0006508">
    <property type="term" value="P:proteolysis"/>
    <property type="evidence" value="ECO:0007669"/>
    <property type="project" value="UniProtKB-KW"/>
</dbReference>
<dbReference type="InterPro" id="IPR034122">
    <property type="entry name" value="Retropepsin-like_bacterial"/>
</dbReference>
<dbReference type="PROSITE" id="PS00141">
    <property type="entry name" value="ASP_PROTEASE"/>
    <property type="match status" value="1"/>
</dbReference>
<evidence type="ECO:0000313" key="1">
    <source>
        <dbReference type="EMBL" id="SFU01444.1"/>
    </source>
</evidence>
<dbReference type="Proteomes" id="UP000183371">
    <property type="component" value="Unassembled WGS sequence"/>
</dbReference>
<dbReference type="Gene3D" id="2.40.70.10">
    <property type="entry name" value="Acid Proteases"/>
    <property type="match status" value="1"/>
</dbReference>
<keyword evidence="1" id="KW-0378">Hydrolase</keyword>
<accession>A0A1I7CPW2</accession>
<name>A0A1I7CPW2_9HYPH</name>